<dbReference type="NCBIfam" id="TIGR02499">
    <property type="entry name" value="HrpE_YscL_not"/>
    <property type="match status" value="1"/>
</dbReference>
<gene>
    <name evidence="8" type="ORF">D779_1176</name>
</gene>
<evidence type="ECO:0000256" key="2">
    <source>
        <dbReference type="ARBA" id="ARBA00022448"/>
    </source>
</evidence>
<feature type="coiled-coil region" evidence="7">
    <location>
        <begin position="29"/>
        <end position="60"/>
    </location>
</feature>
<protein>
    <recommendedName>
        <fullName evidence="6">Type 3 secretion system stator protein</fullName>
    </recommendedName>
</protein>
<keyword evidence="3" id="KW-0963">Cytoplasm</keyword>
<sequence>MDPFVRLKPDALKIAPEVRCLKSSDYRTLISARELLDAARRAAEALRAQAEEDYARERRRGYDEGLAEARMEMGVRMLETVERSVAYFGQIEHQVADLVMTSLRKILGEFDDTELTLRLVRQALQVVQSQPRVTIRVCPEQAAELQERLSRLIAGYTSLGTAVISADPRLERGGCILETEIGVVEASLDLQLMALDKALRSRLQARDGAADAVDSRVDR</sequence>
<dbReference type="GO" id="GO:0030254">
    <property type="term" value="P:protein secretion by the type III secretion system"/>
    <property type="evidence" value="ECO:0007669"/>
    <property type="project" value="InterPro"/>
</dbReference>
<evidence type="ECO:0000256" key="5">
    <source>
        <dbReference type="ARBA" id="ARBA00024335"/>
    </source>
</evidence>
<dbReference type="EMBL" id="AONC01000023">
    <property type="protein sequence ID" value="EXJ15669.1"/>
    <property type="molecule type" value="Genomic_DNA"/>
</dbReference>
<dbReference type="NCBIfam" id="NF005392">
    <property type="entry name" value="PRK06937.1"/>
    <property type="match status" value="1"/>
</dbReference>
<evidence type="ECO:0000256" key="7">
    <source>
        <dbReference type="SAM" id="Coils"/>
    </source>
</evidence>
<dbReference type="Pfam" id="PF06635">
    <property type="entry name" value="T3SS_SCTL"/>
    <property type="match status" value="1"/>
</dbReference>
<dbReference type="eggNOG" id="COG1317">
    <property type="taxonomic scope" value="Bacteria"/>
</dbReference>
<dbReference type="InterPro" id="IPR010586">
    <property type="entry name" value="T3SS_stator_protein"/>
</dbReference>
<comment type="subcellular location">
    <subcellularLocation>
        <location evidence="1">Cytoplasm</location>
    </subcellularLocation>
</comment>
<evidence type="ECO:0000256" key="4">
    <source>
        <dbReference type="ARBA" id="ARBA00022927"/>
    </source>
</evidence>
<dbReference type="InterPro" id="IPR051472">
    <property type="entry name" value="T3SS_Stator/FliH"/>
</dbReference>
<dbReference type="GO" id="GO:0005829">
    <property type="term" value="C:cytosol"/>
    <property type="evidence" value="ECO:0007669"/>
    <property type="project" value="TreeGrafter"/>
</dbReference>
<dbReference type="Proteomes" id="UP000019460">
    <property type="component" value="Unassembled WGS sequence"/>
</dbReference>
<organism evidence="8 9">
    <name type="scientific">Imhoffiella purpurea</name>
    <dbReference type="NCBI Taxonomy" id="1249627"/>
    <lineage>
        <taxon>Bacteria</taxon>
        <taxon>Pseudomonadati</taxon>
        <taxon>Pseudomonadota</taxon>
        <taxon>Gammaproteobacteria</taxon>
        <taxon>Chromatiales</taxon>
        <taxon>Chromatiaceae</taxon>
        <taxon>Imhoffiella</taxon>
    </lineage>
</organism>
<proteinExistence type="inferred from homology"/>
<dbReference type="AlphaFoldDB" id="W9V8A9"/>
<comment type="caution">
    <text evidence="8">The sequence shown here is derived from an EMBL/GenBank/DDBJ whole genome shotgun (WGS) entry which is preliminary data.</text>
</comment>
<evidence type="ECO:0000313" key="9">
    <source>
        <dbReference type="Proteomes" id="UP000019460"/>
    </source>
</evidence>
<keyword evidence="4" id="KW-0653">Protein transport</keyword>
<dbReference type="OrthoDB" id="6196089at2"/>
<reference evidence="8 9" key="1">
    <citation type="submission" date="2012-11" db="EMBL/GenBank/DDBJ databases">
        <title>Genome assembly of Thiorhodococcus sp. AK35.</title>
        <authorList>
            <person name="Nupur N."/>
            <person name="Khatri I."/>
            <person name="Subramanian S."/>
            <person name="Pinnaka A."/>
        </authorList>
    </citation>
    <scope>NUCLEOTIDE SEQUENCE [LARGE SCALE GENOMIC DNA]</scope>
    <source>
        <strain evidence="8 9">AK35</strain>
    </source>
</reference>
<dbReference type="PANTHER" id="PTHR34982">
    <property type="entry name" value="YOP PROTEINS TRANSLOCATION PROTEIN L"/>
    <property type="match status" value="1"/>
</dbReference>
<dbReference type="InterPro" id="IPR012842">
    <property type="entry name" value="T3SS_SctL/SctL2"/>
</dbReference>
<dbReference type="RefSeq" id="WP_052347950.1">
    <property type="nucleotide sequence ID" value="NZ_AONC01000023.1"/>
</dbReference>
<accession>W9V8A9</accession>
<dbReference type="PANTHER" id="PTHR34982:SF4">
    <property type="entry name" value="TYPE 3 SECRETION SYSTEM STATOR PROTEIN"/>
    <property type="match status" value="1"/>
</dbReference>
<evidence type="ECO:0000313" key="8">
    <source>
        <dbReference type="EMBL" id="EXJ15669.1"/>
    </source>
</evidence>
<evidence type="ECO:0000256" key="1">
    <source>
        <dbReference type="ARBA" id="ARBA00004496"/>
    </source>
</evidence>
<keyword evidence="7" id="KW-0175">Coiled coil</keyword>
<keyword evidence="2" id="KW-0813">Transport</keyword>
<evidence type="ECO:0000256" key="3">
    <source>
        <dbReference type="ARBA" id="ARBA00022490"/>
    </source>
</evidence>
<evidence type="ECO:0000256" key="6">
    <source>
        <dbReference type="ARBA" id="ARBA00040494"/>
    </source>
</evidence>
<keyword evidence="9" id="KW-1185">Reference proteome</keyword>
<name>W9V8A9_9GAMM</name>
<dbReference type="SUPFAM" id="SSF160527">
    <property type="entry name" value="V-type ATPase subunit E-like"/>
    <property type="match status" value="1"/>
</dbReference>
<dbReference type="STRING" id="1249627.D779_1176"/>
<comment type="similarity">
    <text evidence="5">Belongs to the SctL stator family.</text>
</comment>